<dbReference type="Proteomes" id="UP001155057">
    <property type="component" value="Unassembled WGS sequence"/>
</dbReference>
<dbReference type="EMBL" id="JANUAE010000004">
    <property type="protein sequence ID" value="MCS3709739.1"/>
    <property type="molecule type" value="Genomic_DNA"/>
</dbReference>
<evidence type="ECO:0000313" key="4">
    <source>
        <dbReference type="Proteomes" id="UP001155057"/>
    </source>
</evidence>
<name>A0A9X2TIU3_9BACT</name>
<keyword evidence="2" id="KW-0812">Transmembrane</keyword>
<evidence type="ECO:0000256" key="1">
    <source>
        <dbReference type="SAM" id="Coils"/>
    </source>
</evidence>
<gene>
    <name evidence="3" type="ORF">GGP61_001343</name>
</gene>
<evidence type="ECO:0000256" key="2">
    <source>
        <dbReference type="SAM" id="Phobius"/>
    </source>
</evidence>
<feature type="transmembrane region" description="Helical" evidence="2">
    <location>
        <begin position="73"/>
        <end position="92"/>
    </location>
</feature>
<protein>
    <submittedName>
        <fullName evidence="3">Methyl-accepting chemotaxis protein</fullName>
    </submittedName>
</protein>
<reference evidence="3" key="1">
    <citation type="submission" date="2022-08" db="EMBL/GenBank/DDBJ databases">
        <title>Genomic Encyclopedia of Type Strains, Phase V (KMG-V): Genome sequencing to study the core and pangenomes of soil and plant-associated prokaryotes.</title>
        <authorList>
            <person name="Whitman W."/>
        </authorList>
    </citation>
    <scope>NUCLEOTIDE SEQUENCE</scope>
    <source>
        <strain evidence="3">SP3049</strain>
    </source>
</reference>
<proteinExistence type="predicted"/>
<dbReference type="RefSeq" id="WP_259123544.1">
    <property type="nucleotide sequence ID" value="NZ_JANTZO010000005.1"/>
</dbReference>
<comment type="caution">
    <text evidence="3">The sequence shown here is derived from an EMBL/GenBank/DDBJ whole genome shotgun (WGS) entry which is preliminary data.</text>
</comment>
<accession>A0A9X2TIU3</accession>
<dbReference type="AlphaFoldDB" id="A0A9X2TIU3"/>
<feature type="coiled-coil region" evidence="1">
    <location>
        <begin position="10"/>
        <end position="61"/>
    </location>
</feature>
<dbReference type="Gene3D" id="1.20.120.330">
    <property type="entry name" value="Nucleotidyltransferases domain 2"/>
    <property type="match status" value="1"/>
</dbReference>
<organism evidence="3 4">
    <name type="scientific">Salinibacter ruber</name>
    <dbReference type="NCBI Taxonomy" id="146919"/>
    <lineage>
        <taxon>Bacteria</taxon>
        <taxon>Pseudomonadati</taxon>
        <taxon>Rhodothermota</taxon>
        <taxon>Rhodothermia</taxon>
        <taxon>Rhodothermales</taxon>
        <taxon>Salinibacteraceae</taxon>
        <taxon>Salinibacter</taxon>
    </lineage>
</organism>
<keyword evidence="1" id="KW-0175">Coiled coil</keyword>
<sequence length="94" mass="10299">MSATNGTPTEDRLQEALNDVEELRGQLESAKADYDEATRRAEDARQKLEGIGREAEGVSEQMKDVLGAVRRESVIWAGLTSLIIWGVLWGLGAL</sequence>
<keyword evidence="2" id="KW-0472">Membrane</keyword>
<keyword evidence="2" id="KW-1133">Transmembrane helix</keyword>
<evidence type="ECO:0000313" key="3">
    <source>
        <dbReference type="EMBL" id="MCS3709739.1"/>
    </source>
</evidence>